<dbReference type="InterPro" id="IPR009351">
    <property type="entry name" value="AlkZ-like"/>
</dbReference>
<dbReference type="OrthoDB" id="9787207at2"/>
<accession>A7HTH3</accession>
<reference evidence="1 2" key="1">
    <citation type="journal article" date="2011" name="Stand. Genomic Sci.">
        <title>Complete genome sequence of Parvibaculum lavamentivorans type strain (DS-1(T)).</title>
        <authorList>
            <person name="Schleheck D."/>
            <person name="Weiss M."/>
            <person name="Pitluck S."/>
            <person name="Bruce D."/>
            <person name="Land M.L."/>
            <person name="Han S."/>
            <person name="Saunders E."/>
            <person name="Tapia R."/>
            <person name="Detter C."/>
            <person name="Brettin T."/>
            <person name="Han J."/>
            <person name="Woyke T."/>
            <person name="Goodwin L."/>
            <person name="Pennacchio L."/>
            <person name="Nolan M."/>
            <person name="Cook A.M."/>
            <person name="Kjelleberg S."/>
            <person name="Thomas T."/>
        </authorList>
    </citation>
    <scope>NUCLEOTIDE SEQUENCE [LARGE SCALE GENOMIC DNA]</scope>
    <source>
        <strain evidence="2">DS-1 / DSM 13023 / NCIMB 13966</strain>
    </source>
</reference>
<name>A7HTH3_PARL1</name>
<sequence>MTPLTISNADARRLFLHSHALSGPHAEPHAAEDTLTLVRRLGFVQLDSINTVERAHHLILFSRTPHYRREHLEMLHHDETALFEHWTHDASLIPIEFYPHWRHRFQAAKARIKENPRWQDRIGPDGAKVIRNVRARIRREGGLMARDFEDKGKGAWWGWGPSKTALETLWRTGELAIARREGFEKVYDLAERVIPEPIRGERPSRTATTDWACREAMTRLGLATPQELAAFWKLVSIDRAKAWAVAALKRKEIVDVLVEGADGTLRPALAPADIEDCLHAAPPPPEEMRFLSPFDPAIRDRKRAERLFGFDYRIEVFVPEAKRRYGYYVLPLIEGDRFIGRADVKAHRGEGRLEVKGIWLEPGMKLAKSRERAVLRALTDLGSFTGTPEIDADAALRRTKAG</sequence>
<keyword evidence="2" id="KW-1185">Reference proteome</keyword>
<evidence type="ECO:0000313" key="1">
    <source>
        <dbReference type="EMBL" id="ABS63206.1"/>
    </source>
</evidence>
<dbReference type="Pfam" id="PF06224">
    <property type="entry name" value="AlkZ-like"/>
    <property type="match status" value="1"/>
</dbReference>
<dbReference type="AlphaFoldDB" id="A7HTH3"/>
<dbReference type="PANTHER" id="PTHR30528:SF0">
    <property type="entry name" value="CYTOPLASMIC PROTEIN"/>
    <property type="match status" value="1"/>
</dbReference>
<dbReference type="EMBL" id="CP000774">
    <property type="protein sequence ID" value="ABS63206.1"/>
    <property type="molecule type" value="Genomic_DNA"/>
</dbReference>
<dbReference type="RefSeq" id="WP_012110494.1">
    <property type="nucleotide sequence ID" value="NC_009719.1"/>
</dbReference>
<dbReference type="eggNOG" id="COG3214">
    <property type="taxonomic scope" value="Bacteria"/>
</dbReference>
<proteinExistence type="predicted"/>
<dbReference type="PANTHER" id="PTHR30528">
    <property type="entry name" value="CYTOPLASMIC PROTEIN"/>
    <property type="match status" value="1"/>
</dbReference>
<gene>
    <name evidence="1" type="ordered locus">Plav_1587</name>
</gene>
<evidence type="ECO:0000313" key="2">
    <source>
        <dbReference type="Proteomes" id="UP000006377"/>
    </source>
</evidence>
<dbReference type="HOGENOM" id="CLU_043035_1_0_5"/>
<evidence type="ECO:0008006" key="3">
    <source>
        <dbReference type="Google" id="ProtNLM"/>
    </source>
</evidence>
<dbReference type="KEGG" id="pla:Plav_1587"/>
<protein>
    <recommendedName>
        <fullName evidence="3">Winged helix-turn-helix domain-containing protein</fullName>
    </recommendedName>
</protein>
<organism evidence="1 2">
    <name type="scientific">Parvibaculum lavamentivorans (strain DS-1 / DSM 13023 / NCIMB 13966)</name>
    <dbReference type="NCBI Taxonomy" id="402881"/>
    <lineage>
        <taxon>Bacteria</taxon>
        <taxon>Pseudomonadati</taxon>
        <taxon>Pseudomonadota</taxon>
        <taxon>Alphaproteobacteria</taxon>
        <taxon>Hyphomicrobiales</taxon>
        <taxon>Parvibaculaceae</taxon>
        <taxon>Parvibaculum</taxon>
    </lineage>
</organism>
<dbReference type="Proteomes" id="UP000006377">
    <property type="component" value="Chromosome"/>
</dbReference>
<dbReference type="STRING" id="402881.Plav_1587"/>